<dbReference type="Pfam" id="PF12937">
    <property type="entry name" value="F-box-like"/>
    <property type="match status" value="1"/>
</dbReference>
<dbReference type="PANTHER" id="PTHR47744">
    <property type="entry name" value="OS05G0526300 PROTEIN"/>
    <property type="match status" value="1"/>
</dbReference>
<evidence type="ECO:0000313" key="2">
    <source>
        <dbReference type="EMBL" id="KAK6936758.1"/>
    </source>
</evidence>
<evidence type="ECO:0000259" key="1">
    <source>
        <dbReference type="PROSITE" id="PS50181"/>
    </source>
</evidence>
<dbReference type="PANTHER" id="PTHR47744:SF1">
    <property type="entry name" value="OS05G0526300 PROTEIN"/>
    <property type="match status" value="1"/>
</dbReference>
<proteinExistence type="predicted"/>
<organism evidence="2 3">
    <name type="scientific">Dillenia turbinata</name>
    <dbReference type="NCBI Taxonomy" id="194707"/>
    <lineage>
        <taxon>Eukaryota</taxon>
        <taxon>Viridiplantae</taxon>
        <taxon>Streptophyta</taxon>
        <taxon>Embryophyta</taxon>
        <taxon>Tracheophyta</taxon>
        <taxon>Spermatophyta</taxon>
        <taxon>Magnoliopsida</taxon>
        <taxon>eudicotyledons</taxon>
        <taxon>Gunneridae</taxon>
        <taxon>Pentapetalae</taxon>
        <taxon>Dilleniales</taxon>
        <taxon>Dilleniaceae</taxon>
        <taxon>Dillenia</taxon>
    </lineage>
</organism>
<keyword evidence="3" id="KW-1185">Reference proteome</keyword>
<accession>A0AAN8VKG6</accession>
<dbReference type="AlphaFoldDB" id="A0AAN8VKG6"/>
<evidence type="ECO:0000313" key="3">
    <source>
        <dbReference type="Proteomes" id="UP001370490"/>
    </source>
</evidence>
<dbReference type="Proteomes" id="UP001370490">
    <property type="component" value="Unassembled WGS sequence"/>
</dbReference>
<dbReference type="Gene3D" id="1.20.1280.50">
    <property type="match status" value="1"/>
</dbReference>
<protein>
    <submittedName>
        <fullName evidence="2">F-box domain</fullName>
    </submittedName>
</protein>
<name>A0AAN8VKG6_9MAGN</name>
<dbReference type="InterPro" id="IPR036047">
    <property type="entry name" value="F-box-like_dom_sf"/>
</dbReference>
<dbReference type="InterPro" id="IPR057039">
    <property type="entry name" value="At5g52880_ARM"/>
</dbReference>
<dbReference type="Pfam" id="PF24104">
    <property type="entry name" value="At5g52880_ARM"/>
    <property type="match status" value="1"/>
</dbReference>
<sequence>MQTLGAASAANVLLESADVALPNQYRNLAKTEFKQALHTRGAISLRSAQLPQDVLVHIFSFLDMHSLISIGLVCW</sequence>
<dbReference type="PROSITE" id="PS50181">
    <property type="entry name" value="FBOX"/>
    <property type="match status" value="1"/>
</dbReference>
<dbReference type="InterPro" id="IPR001810">
    <property type="entry name" value="F-box_dom"/>
</dbReference>
<reference evidence="2 3" key="1">
    <citation type="submission" date="2023-12" db="EMBL/GenBank/DDBJ databases">
        <title>A high-quality genome assembly for Dillenia turbinata (Dilleniales).</title>
        <authorList>
            <person name="Chanderbali A."/>
        </authorList>
    </citation>
    <scope>NUCLEOTIDE SEQUENCE [LARGE SCALE GENOMIC DNA]</scope>
    <source>
        <strain evidence="2">LSX21</strain>
        <tissue evidence="2">Leaf</tissue>
    </source>
</reference>
<dbReference type="SUPFAM" id="SSF81383">
    <property type="entry name" value="F-box domain"/>
    <property type="match status" value="1"/>
</dbReference>
<gene>
    <name evidence="2" type="ORF">RJ641_033788</name>
</gene>
<comment type="caution">
    <text evidence="2">The sequence shown here is derived from an EMBL/GenBank/DDBJ whole genome shotgun (WGS) entry which is preliminary data.</text>
</comment>
<feature type="domain" description="F-box" evidence="1">
    <location>
        <begin position="44"/>
        <end position="75"/>
    </location>
</feature>
<dbReference type="CDD" id="cd09917">
    <property type="entry name" value="F-box_SF"/>
    <property type="match status" value="1"/>
</dbReference>
<dbReference type="EMBL" id="JBAMMX010000007">
    <property type="protein sequence ID" value="KAK6936758.1"/>
    <property type="molecule type" value="Genomic_DNA"/>
</dbReference>